<name>A0A0G9MY38_9SPHN</name>
<evidence type="ECO:0000313" key="3">
    <source>
        <dbReference type="Proteomes" id="UP000053464"/>
    </source>
</evidence>
<evidence type="ECO:0000256" key="1">
    <source>
        <dbReference type="SAM" id="Phobius"/>
    </source>
</evidence>
<keyword evidence="3" id="KW-1185">Reference proteome</keyword>
<evidence type="ECO:0000313" key="2">
    <source>
        <dbReference type="EMBL" id="KLE35626.1"/>
    </source>
</evidence>
<keyword evidence="1" id="KW-1133">Transmembrane helix</keyword>
<comment type="caution">
    <text evidence="2">The sequence shown here is derived from an EMBL/GenBank/DDBJ whole genome shotgun (WGS) entry which is preliminary data.</text>
</comment>
<feature type="transmembrane region" description="Helical" evidence="1">
    <location>
        <begin position="108"/>
        <end position="128"/>
    </location>
</feature>
<proteinExistence type="predicted"/>
<dbReference type="STRING" id="1581420.AAW00_04240"/>
<dbReference type="EMBL" id="LBHB01000001">
    <property type="protein sequence ID" value="KLE35626.1"/>
    <property type="molecule type" value="Genomic_DNA"/>
</dbReference>
<feature type="transmembrane region" description="Helical" evidence="1">
    <location>
        <begin position="56"/>
        <end position="76"/>
    </location>
</feature>
<protein>
    <recommendedName>
        <fullName evidence="4">DUF1304 domain-containing protein</fullName>
    </recommendedName>
</protein>
<sequence>MEFVNPTFVMLWAAALAAILALAHSVIGERALIRPLLAEKAGVLENPVYAKVTRLAWHWTSLLWLLAAAVLALAAYGEIAVPWLVLAIGIGHLAFGLFDLAWTKGRHVSGAPIAFVGLLACLAVMASAPPA</sequence>
<dbReference type="RefSeq" id="WP_047003030.1">
    <property type="nucleotide sequence ID" value="NZ_LBHB01000001.1"/>
</dbReference>
<keyword evidence="1" id="KW-0812">Transmembrane</keyword>
<dbReference type="OrthoDB" id="5005871at2"/>
<dbReference type="Proteomes" id="UP000053464">
    <property type="component" value="Unassembled WGS sequence"/>
</dbReference>
<dbReference type="PATRIC" id="fig|1581420.6.peg.857"/>
<dbReference type="AlphaFoldDB" id="A0A0G9MY38"/>
<gene>
    <name evidence="2" type="ORF">AAW00_04240</name>
</gene>
<feature type="transmembrane region" description="Helical" evidence="1">
    <location>
        <begin position="83"/>
        <end position="102"/>
    </location>
</feature>
<organism evidence="2 3">
    <name type="scientific">Aurantiacibacter luteus</name>
    <dbReference type="NCBI Taxonomy" id="1581420"/>
    <lineage>
        <taxon>Bacteria</taxon>
        <taxon>Pseudomonadati</taxon>
        <taxon>Pseudomonadota</taxon>
        <taxon>Alphaproteobacteria</taxon>
        <taxon>Sphingomonadales</taxon>
        <taxon>Erythrobacteraceae</taxon>
        <taxon>Aurantiacibacter</taxon>
    </lineage>
</organism>
<keyword evidence="1" id="KW-0472">Membrane</keyword>
<reference evidence="2 3" key="1">
    <citation type="submission" date="2015-04" db="EMBL/GenBank/DDBJ databases">
        <title>The draft genome sequence of Erythrobacter luteus KA37.</title>
        <authorList>
            <person name="Zhuang L."/>
            <person name="Liu Y."/>
            <person name="Shao Z."/>
        </authorList>
    </citation>
    <scope>NUCLEOTIDE SEQUENCE [LARGE SCALE GENOMIC DNA]</scope>
    <source>
        <strain evidence="2 3">KA37</strain>
    </source>
</reference>
<evidence type="ECO:0008006" key="4">
    <source>
        <dbReference type="Google" id="ProtNLM"/>
    </source>
</evidence>
<accession>A0A0G9MY38</accession>